<dbReference type="Gene3D" id="1.10.260.50">
    <property type="match status" value="1"/>
</dbReference>
<dbReference type="EMBL" id="JAHESE010000163">
    <property type="protein sequence ID" value="MBT1712559.1"/>
    <property type="molecule type" value="Genomic_DNA"/>
</dbReference>
<dbReference type="RefSeq" id="WP_254088104.1">
    <property type="nucleotide sequence ID" value="NZ_JAHESE010000163.1"/>
</dbReference>
<dbReference type="InterPro" id="IPR015421">
    <property type="entry name" value="PyrdxlP-dep_Trfase_major"/>
</dbReference>
<dbReference type="InterPro" id="IPR000192">
    <property type="entry name" value="Aminotrans_V_dom"/>
</dbReference>
<keyword evidence="3" id="KW-0663">Pyridoxal phosphate</keyword>
<evidence type="ECO:0000256" key="3">
    <source>
        <dbReference type="ARBA" id="ARBA00022898"/>
    </source>
</evidence>
<dbReference type="Proteomes" id="UP001319080">
    <property type="component" value="Unassembled WGS sequence"/>
</dbReference>
<evidence type="ECO:0000313" key="7">
    <source>
        <dbReference type="Proteomes" id="UP001319080"/>
    </source>
</evidence>
<dbReference type="SUPFAM" id="SSF53383">
    <property type="entry name" value="PLP-dependent transferases"/>
    <property type="match status" value="1"/>
</dbReference>
<dbReference type="AlphaFoldDB" id="A0AAP2GTU9"/>
<dbReference type="InterPro" id="IPR015424">
    <property type="entry name" value="PyrdxlP-dep_Trfase"/>
</dbReference>
<dbReference type="GO" id="GO:0031071">
    <property type="term" value="F:cysteine desulfurase activity"/>
    <property type="evidence" value="ECO:0007669"/>
    <property type="project" value="UniProtKB-EC"/>
</dbReference>
<name>A0AAP2GTU9_9BACT</name>
<evidence type="ECO:0000259" key="5">
    <source>
        <dbReference type="Pfam" id="PF00266"/>
    </source>
</evidence>
<dbReference type="Pfam" id="PF00266">
    <property type="entry name" value="Aminotran_5"/>
    <property type="match status" value="1"/>
</dbReference>
<dbReference type="PANTHER" id="PTHR11601">
    <property type="entry name" value="CYSTEINE DESULFURYLASE FAMILY MEMBER"/>
    <property type="match status" value="1"/>
</dbReference>
<sequence length="87" mass="9318">MIYLDNAATTPLDPEVFEAMKPYMLNDFGNPSSTPSHGRKTRAALESARQQIASMLNAEPGEIVFTSGGTEADNALLRGAIQVHGVQ</sequence>
<evidence type="ECO:0000256" key="4">
    <source>
        <dbReference type="ARBA" id="ARBA00050776"/>
    </source>
</evidence>
<comment type="catalytic activity">
    <reaction evidence="4">
        <text>(sulfur carrier)-H + L-cysteine = (sulfur carrier)-SH + L-alanine</text>
        <dbReference type="Rhea" id="RHEA:43892"/>
        <dbReference type="Rhea" id="RHEA-COMP:14737"/>
        <dbReference type="Rhea" id="RHEA-COMP:14739"/>
        <dbReference type="ChEBI" id="CHEBI:29917"/>
        <dbReference type="ChEBI" id="CHEBI:35235"/>
        <dbReference type="ChEBI" id="CHEBI:57972"/>
        <dbReference type="ChEBI" id="CHEBI:64428"/>
        <dbReference type="EC" id="2.8.1.7"/>
    </reaction>
</comment>
<dbReference type="GO" id="GO:0008483">
    <property type="term" value="F:transaminase activity"/>
    <property type="evidence" value="ECO:0007669"/>
    <property type="project" value="UniProtKB-KW"/>
</dbReference>
<dbReference type="PANTHER" id="PTHR11601:SF34">
    <property type="entry name" value="CYSTEINE DESULFURASE"/>
    <property type="match status" value="1"/>
</dbReference>
<feature type="domain" description="Aminotransferase class V" evidence="5">
    <location>
        <begin position="2"/>
        <end position="80"/>
    </location>
</feature>
<keyword evidence="6" id="KW-0032">Aminotransferase</keyword>
<proteinExistence type="inferred from homology"/>
<protein>
    <submittedName>
        <fullName evidence="6">Aminotransferase class V-fold PLP-dependent enzyme</fullName>
    </submittedName>
</protein>
<dbReference type="Gene3D" id="3.40.640.10">
    <property type="entry name" value="Type I PLP-dependent aspartate aminotransferase-like (Major domain)"/>
    <property type="match status" value="1"/>
</dbReference>
<feature type="non-terminal residue" evidence="6">
    <location>
        <position position="87"/>
    </location>
</feature>
<keyword evidence="6" id="KW-0808">Transferase</keyword>
<organism evidence="6 7">
    <name type="scientific">Dawidia cretensis</name>
    <dbReference type="NCBI Taxonomy" id="2782350"/>
    <lineage>
        <taxon>Bacteria</taxon>
        <taxon>Pseudomonadati</taxon>
        <taxon>Bacteroidota</taxon>
        <taxon>Cytophagia</taxon>
        <taxon>Cytophagales</taxon>
        <taxon>Chryseotaleaceae</taxon>
        <taxon>Dawidia</taxon>
    </lineage>
</organism>
<comment type="caution">
    <text evidence="6">The sequence shown here is derived from an EMBL/GenBank/DDBJ whole genome shotgun (WGS) entry which is preliminary data.</text>
</comment>
<gene>
    <name evidence="6" type="ORF">KK062_30270</name>
</gene>
<accession>A0AAP2GTU9</accession>
<dbReference type="InterPro" id="IPR015422">
    <property type="entry name" value="PyrdxlP-dep_Trfase_small"/>
</dbReference>
<evidence type="ECO:0000256" key="2">
    <source>
        <dbReference type="ARBA" id="ARBA00006490"/>
    </source>
</evidence>
<dbReference type="Gene3D" id="3.90.1150.10">
    <property type="entry name" value="Aspartate Aminotransferase, domain 1"/>
    <property type="match status" value="1"/>
</dbReference>
<comment type="similarity">
    <text evidence="2">Belongs to the class-V pyridoxal-phosphate-dependent aminotransferase family. NifS/IscS subfamily.</text>
</comment>
<reference evidence="6 7" key="1">
    <citation type="submission" date="2021-05" db="EMBL/GenBank/DDBJ databases">
        <title>A Polyphasic approach of four new species of the genus Ohtaekwangia: Ohtaekwangia histidinii sp. nov., Ohtaekwangia cretensis sp. nov., Ohtaekwangia indiensis sp. nov., Ohtaekwangia reichenbachii sp. nov. from diverse environment.</title>
        <authorList>
            <person name="Octaviana S."/>
        </authorList>
    </citation>
    <scope>NUCLEOTIDE SEQUENCE [LARGE SCALE GENOMIC DNA]</scope>
    <source>
        <strain evidence="6 7">PWU5</strain>
    </source>
</reference>
<comment type="cofactor">
    <cofactor evidence="1">
        <name>pyridoxal 5'-phosphate</name>
        <dbReference type="ChEBI" id="CHEBI:597326"/>
    </cofactor>
</comment>
<evidence type="ECO:0000313" key="6">
    <source>
        <dbReference type="EMBL" id="MBT1712559.1"/>
    </source>
</evidence>
<keyword evidence="7" id="KW-1185">Reference proteome</keyword>
<evidence type="ECO:0000256" key="1">
    <source>
        <dbReference type="ARBA" id="ARBA00001933"/>
    </source>
</evidence>